<gene>
    <name evidence="1" type="ORF">SAMN02745857_02779</name>
</gene>
<accession>A0A1W1XUQ7</accession>
<organism evidence="1 2">
    <name type="scientific">Andreprevotia lacus DSM 23236</name>
    <dbReference type="NCBI Taxonomy" id="1121001"/>
    <lineage>
        <taxon>Bacteria</taxon>
        <taxon>Pseudomonadati</taxon>
        <taxon>Pseudomonadota</taxon>
        <taxon>Betaproteobacteria</taxon>
        <taxon>Neisseriales</taxon>
        <taxon>Chitinibacteraceae</taxon>
        <taxon>Andreprevotia</taxon>
    </lineage>
</organism>
<keyword evidence="2" id="KW-1185">Reference proteome</keyword>
<name>A0A1W1XUQ7_9NEIS</name>
<evidence type="ECO:0000313" key="1">
    <source>
        <dbReference type="EMBL" id="SMC27271.1"/>
    </source>
</evidence>
<dbReference type="Proteomes" id="UP000192761">
    <property type="component" value="Unassembled WGS sequence"/>
</dbReference>
<dbReference type="Pfam" id="PF26541">
    <property type="entry name" value="MafI2"/>
    <property type="match status" value="1"/>
</dbReference>
<dbReference type="RefSeq" id="WP_084091411.1">
    <property type="nucleotide sequence ID" value="NZ_FWXD01000016.1"/>
</dbReference>
<dbReference type="InterPro" id="IPR058702">
    <property type="entry name" value="MafI2-like"/>
</dbReference>
<dbReference type="STRING" id="1121001.SAMN02745857_02779"/>
<dbReference type="AlphaFoldDB" id="A0A1W1XUQ7"/>
<sequence>MNDAGFRLILFTAFLGAVREGVRAIAYACDGHTLAIHVYLARAPEPDDHEVVDIAITEVMAACPQIMQQDIVLQHTMAPIGRLPAHQGWIFVRSEAGA</sequence>
<evidence type="ECO:0000313" key="2">
    <source>
        <dbReference type="Proteomes" id="UP000192761"/>
    </source>
</evidence>
<dbReference type="OrthoDB" id="9182495at2"/>
<protein>
    <submittedName>
        <fullName evidence="1">Uncharacterized protein</fullName>
    </submittedName>
</protein>
<proteinExistence type="predicted"/>
<reference evidence="1 2" key="1">
    <citation type="submission" date="2017-04" db="EMBL/GenBank/DDBJ databases">
        <authorList>
            <person name="Afonso C.L."/>
            <person name="Miller P.J."/>
            <person name="Scott M.A."/>
            <person name="Spackman E."/>
            <person name="Goraichik I."/>
            <person name="Dimitrov K.M."/>
            <person name="Suarez D.L."/>
            <person name="Swayne D.E."/>
        </authorList>
    </citation>
    <scope>NUCLEOTIDE SEQUENCE [LARGE SCALE GENOMIC DNA]</scope>
    <source>
        <strain evidence="1 2">DSM 23236</strain>
    </source>
</reference>
<dbReference type="EMBL" id="FWXD01000016">
    <property type="protein sequence ID" value="SMC27271.1"/>
    <property type="molecule type" value="Genomic_DNA"/>
</dbReference>